<dbReference type="InterPro" id="IPR001128">
    <property type="entry name" value="Cyt_P450"/>
</dbReference>
<dbReference type="InterPro" id="IPR036396">
    <property type="entry name" value="Cyt_P450_sf"/>
</dbReference>
<comment type="cofactor">
    <cofactor evidence="9">
        <name>heme</name>
        <dbReference type="ChEBI" id="CHEBI:30413"/>
    </cofactor>
</comment>
<dbReference type="SUPFAM" id="SSF48264">
    <property type="entry name" value="Cytochrome P450"/>
    <property type="match status" value="1"/>
</dbReference>
<comment type="pathway">
    <text evidence="1">Alkaloid biosynthesis; taxol biosynthesis.</text>
</comment>
<evidence type="ECO:0000313" key="13">
    <source>
        <dbReference type="Proteomes" id="UP000824469"/>
    </source>
</evidence>
<evidence type="ECO:0000256" key="1">
    <source>
        <dbReference type="ARBA" id="ARBA00005122"/>
    </source>
</evidence>
<dbReference type="PROSITE" id="PS00086">
    <property type="entry name" value="CYTOCHROME_P450"/>
    <property type="match status" value="1"/>
</dbReference>
<keyword evidence="11" id="KW-0472">Membrane</keyword>
<accession>A0AA38CIE8</accession>
<keyword evidence="4 9" id="KW-0479">Metal-binding</keyword>
<evidence type="ECO:0000256" key="9">
    <source>
        <dbReference type="PIRSR" id="PIRSR602401-1"/>
    </source>
</evidence>
<feature type="transmembrane region" description="Helical" evidence="11">
    <location>
        <begin position="23"/>
        <end position="44"/>
    </location>
</feature>
<keyword evidence="13" id="KW-1185">Reference proteome</keyword>
<dbReference type="AlphaFoldDB" id="A0AA38CIE8"/>
<evidence type="ECO:0000256" key="7">
    <source>
        <dbReference type="ARBA" id="ARBA00023033"/>
    </source>
</evidence>
<keyword evidence="3 9" id="KW-0349">Heme</keyword>
<dbReference type="PANTHER" id="PTHR24286:SF221">
    <property type="entry name" value="TAXADIENE 5-ALPHA HYDROXYLASE"/>
    <property type="match status" value="1"/>
</dbReference>
<dbReference type="InterPro" id="IPR017972">
    <property type="entry name" value="Cyt_P450_CS"/>
</dbReference>
<evidence type="ECO:0000256" key="6">
    <source>
        <dbReference type="ARBA" id="ARBA00023004"/>
    </source>
</evidence>
<gene>
    <name evidence="12" type="ORF">KI387_031200</name>
</gene>
<dbReference type="GO" id="GO:0004497">
    <property type="term" value="F:monooxygenase activity"/>
    <property type="evidence" value="ECO:0007669"/>
    <property type="project" value="UniProtKB-KW"/>
</dbReference>
<proteinExistence type="inferred from homology"/>
<evidence type="ECO:0000256" key="11">
    <source>
        <dbReference type="SAM" id="Phobius"/>
    </source>
</evidence>
<dbReference type="PRINTS" id="PR00385">
    <property type="entry name" value="P450"/>
</dbReference>
<protein>
    <recommendedName>
        <fullName evidence="14">Cytochrome P450</fullName>
    </recommendedName>
</protein>
<dbReference type="PANTHER" id="PTHR24286">
    <property type="entry name" value="CYTOCHROME P450 26"/>
    <property type="match status" value="1"/>
</dbReference>
<dbReference type="EMBL" id="JAHRHJ020000010">
    <property type="protein sequence ID" value="KAH9299518.1"/>
    <property type="molecule type" value="Genomic_DNA"/>
</dbReference>
<keyword evidence="11" id="KW-1133">Transmembrane helix</keyword>
<organism evidence="12 13">
    <name type="scientific">Taxus chinensis</name>
    <name type="common">Chinese yew</name>
    <name type="synonym">Taxus wallichiana var. chinensis</name>
    <dbReference type="NCBI Taxonomy" id="29808"/>
    <lineage>
        <taxon>Eukaryota</taxon>
        <taxon>Viridiplantae</taxon>
        <taxon>Streptophyta</taxon>
        <taxon>Embryophyta</taxon>
        <taxon>Tracheophyta</taxon>
        <taxon>Spermatophyta</taxon>
        <taxon>Pinopsida</taxon>
        <taxon>Pinidae</taxon>
        <taxon>Conifers II</taxon>
        <taxon>Cupressales</taxon>
        <taxon>Taxaceae</taxon>
        <taxon>Taxus</taxon>
    </lineage>
</organism>
<dbReference type="GO" id="GO:0042617">
    <property type="term" value="P:paclitaxel biosynthetic process"/>
    <property type="evidence" value="ECO:0007669"/>
    <property type="project" value="UniProtKB-KW"/>
</dbReference>
<evidence type="ECO:0000313" key="12">
    <source>
        <dbReference type="EMBL" id="KAH9299518.1"/>
    </source>
</evidence>
<comment type="similarity">
    <text evidence="2 10">Belongs to the cytochrome P450 family.</text>
</comment>
<keyword evidence="8" id="KW-0876">Taxol biosynthesis</keyword>
<evidence type="ECO:0000256" key="10">
    <source>
        <dbReference type="RuleBase" id="RU000461"/>
    </source>
</evidence>
<sequence length="500" mass="56719">MDAFHLNSSSTVAKLQQVMEYQYSPATLFITLLAAIVVTVIFLVRRPKLYQSSHKLPPGNLGLPLIGETFQFLAALRSDKPRRFFEERVSKFGDIFMTSLTGHPTIVVCGAKGNRLLLSNENKLVVVSWPKSFLKLMGQDSILAKTGEDHRILRAALDSLVAPAAIQGYISKISSEIEEHINEKWKGKDEVTVLPLVREVVFSLATTLFFDIKEEHEKRELYELLETIMVGSLSIPLNLPGTQFNRAVKARAKLDKILVSLVEKKRSDLKTREGASEKKDFITALLRLRDERGKGLTEKEIVDNLAGLIHASYDTTISPLVLMFKLLSSNPQCYEKMAQEQMEIFSNKKEGDDMTLQDVRNMKYTWQVVQETLRMFPPSFGTFRKAVTDIDYDGYTIPKGCKLLWAAYTTHHREDCFNEPEKFNPLRFNKPVAAYTFVPFGGGVRKCPGWEFSKTEILLFMHHFVKAFKGYKTIDPDEKISADPVPPLPINGCSIKLFPR</sequence>
<keyword evidence="11" id="KW-0812">Transmembrane</keyword>
<dbReference type="InterPro" id="IPR002401">
    <property type="entry name" value="Cyt_P450_E_grp-I"/>
</dbReference>
<dbReference type="GO" id="GO:0005506">
    <property type="term" value="F:iron ion binding"/>
    <property type="evidence" value="ECO:0007669"/>
    <property type="project" value="InterPro"/>
</dbReference>
<evidence type="ECO:0000256" key="5">
    <source>
        <dbReference type="ARBA" id="ARBA00023002"/>
    </source>
</evidence>
<dbReference type="FunFam" id="1.10.630.10:FF:000022">
    <property type="entry name" value="Taxadiene 5-alpha hydroxylase"/>
    <property type="match status" value="1"/>
</dbReference>
<name>A0AA38CIE8_TAXCH</name>
<reference evidence="12 13" key="1">
    <citation type="journal article" date="2021" name="Nat. Plants">
        <title>The Taxus genome provides insights into paclitaxel biosynthesis.</title>
        <authorList>
            <person name="Xiong X."/>
            <person name="Gou J."/>
            <person name="Liao Q."/>
            <person name="Li Y."/>
            <person name="Zhou Q."/>
            <person name="Bi G."/>
            <person name="Li C."/>
            <person name="Du R."/>
            <person name="Wang X."/>
            <person name="Sun T."/>
            <person name="Guo L."/>
            <person name="Liang H."/>
            <person name="Lu P."/>
            <person name="Wu Y."/>
            <person name="Zhang Z."/>
            <person name="Ro D.K."/>
            <person name="Shang Y."/>
            <person name="Huang S."/>
            <person name="Yan J."/>
        </authorList>
    </citation>
    <scope>NUCLEOTIDE SEQUENCE [LARGE SCALE GENOMIC DNA]</scope>
    <source>
        <strain evidence="12">Ta-2019</strain>
    </source>
</reference>
<evidence type="ECO:0000256" key="2">
    <source>
        <dbReference type="ARBA" id="ARBA00010617"/>
    </source>
</evidence>
<evidence type="ECO:0000256" key="8">
    <source>
        <dbReference type="ARBA" id="ARBA00023059"/>
    </source>
</evidence>
<dbReference type="GO" id="GO:0016705">
    <property type="term" value="F:oxidoreductase activity, acting on paired donors, with incorporation or reduction of molecular oxygen"/>
    <property type="evidence" value="ECO:0007669"/>
    <property type="project" value="InterPro"/>
</dbReference>
<dbReference type="GO" id="GO:0016125">
    <property type="term" value="P:sterol metabolic process"/>
    <property type="evidence" value="ECO:0007669"/>
    <property type="project" value="TreeGrafter"/>
</dbReference>
<comment type="caution">
    <text evidence="12">The sequence shown here is derived from an EMBL/GenBank/DDBJ whole genome shotgun (WGS) entry which is preliminary data.</text>
</comment>
<dbReference type="Gene3D" id="1.10.630.10">
    <property type="entry name" value="Cytochrome P450"/>
    <property type="match status" value="1"/>
</dbReference>
<keyword evidence="6 9" id="KW-0408">Iron</keyword>
<dbReference type="PRINTS" id="PR00463">
    <property type="entry name" value="EP450I"/>
</dbReference>
<dbReference type="Pfam" id="PF00067">
    <property type="entry name" value="p450"/>
    <property type="match status" value="1"/>
</dbReference>
<evidence type="ECO:0008006" key="14">
    <source>
        <dbReference type="Google" id="ProtNLM"/>
    </source>
</evidence>
<keyword evidence="7 10" id="KW-0503">Monooxygenase</keyword>
<keyword evidence="5 10" id="KW-0560">Oxidoreductase</keyword>
<dbReference type="GO" id="GO:0020037">
    <property type="term" value="F:heme binding"/>
    <property type="evidence" value="ECO:0007669"/>
    <property type="project" value="InterPro"/>
</dbReference>
<dbReference type="OMA" id="THGTHYN"/>
<dbReference type="Proteomes" id="UP000824469">
    <property type="component" value="Unassembled WGS sequence"/>
</dbReference>
<evidence type="ECO:0000256" key="3">
    <source>
        <dbReference type="ARBA" id="ARBA00022617"/>
    </source>
</evidence>
<dbReference type="CDD" id="cd11043">
    <property type="entry name" value="CYP90-like"/>
    <property type="match status" value="1"/>
</dbReference>
<evidence type="ECO:0000256" key="4">
    <source>
        <dbReference type="ARBA" id="ARBA00022723"/>
    </source>
</evidence>
<feature type="binding site" description="axial binding residue" evidence="9">
    <location>
        <position position="447"/>
    </location>
    <ligand>
        <name>heme</name>
        <dbReference type="ChEBI" id="CHEBI:30413"/>
    </ligand>
    <ligandPart>
        <name>Fe</name>
        <dbReference type="ChEBI" id="CHEBI:18248"/>
    </ligandPart>
</feature>